<dbReference type="SUPFAM" id="SSF52540">
    <property type="entry name" value="P-loop containing nucleoside triphosphate hydrolases"/>
    <property type="match status" value="1"/>
</dbReference>
<dbReference type="Proteomes" id="UP000051927">
    <property type="component" value="Unassembled WGS sequence"/>
</dbReference>
<gene>
    <name evidence="5" type="ORF">IV60_GL000122</name>
</gene>
<evidence type="ECO:0000256" key="2">
    <source>
        <dbReference type="ARBA" id="ARBA00022741"/>
    </source>
</evidence>
<dbReference type="Gene3D" id="3.40.50.300">
    <property type="entry name" value="P-loop containing nucleotide triphosphate hydrolases"/>
    <property type="match status" value="1"/>
</dbReference>
<organism evidence="5 6">
    <name type="scientific">Lancefieldella rimae</name>
    <dbReference type="NCBI Taxonomy" id="1383"/>
    <lineage>
        <taxon>Bacteria</taxon>
        <taxon>Bacillati</taxon>
        <taxon>Actinomycetota</taxon>
        <taxon>Coriobacteriia</taxon>
        <taxon>Coriobacteriales</taxon>
        <taxon>Atopobiaceae</taxon>
        <taxon>Lancefieldella</taxon>
    </lineage>
</organism>
<sequence>MTDELLRISGISAGTEDKPILHDINLTIGLGETHVLMGPNGAGKSTLGRVVMGDPTYSTTSGTILFDNQDITDFSPDKRSLAGIFLSYQSPVEIPGVPLYSFLRTITQMRPELKTTARNFRKRVGEISNRLELDQSFLMRELNVGFSGGEKKKIEMLQLLLLQPKLAILDETDSGLDIDALAVVSRGIEAYRTSCNGSLLVITHNTRILERLDVDRTHVMVKGHLVADGPASLIDEINRSGFEQFEKDVATKEENGEVSKGGVSE</sequence>
<keyword evidence="6" id="KW-1185">Reference proteome</keyword>
<proteinExistence type="inferred from homology"/>
<reference evidence="5 6" key="1">
    <citation type="journal article" date="2015" name="Genome Announc.">
        <title>Expanding the biotechnology potential of lactobacilli through comparative genomics of 213 strains and associated genera.</title>
        <authorList>
            <person name="Sun Z."/>
            <person name="Harris H.M."/>
            <person name="McCann A."/>
            <person name="Guo C."/>
            <person name="Argimon S."/>
            <person name="Zhang W."/>
            <person name="Yang X."/>
            <person name="Jeffery I.B."/>
            <person name="Cooney J.C."/>
            <person name="Kagawa T.F."/>
            <person name="Liu W."/>
            <person name="Song Y."/>
            <person name="Salvetti E."/>
            <person name="Wrobel A."/>
            <person name="Rasinkangas P."/>
            <person name="Parkhill J."/>
            <person name="Rea M.C."/>
            <person name="O'Sullivan O."/>
            <person name="Ritari J."/>
            <person name="Douillard F.P."/>
            <person name="Paul Ross R."/>
            <person name="Yang R."/>
            <person name="Briner A.E."/>
            <person name="Felis G.E."/>
            <person name="de Vos W.M."/>
            <person name="Barrangou R."/>
            <person name="Klaenhammer T.R."/>
            <person name="Caufield P.W."/>
            <person name="Cui Y."/>
            <person name="Zhang H."/>
            <person name="O'Toole P.W."/>
        </authorList>
    </citation>
    <scope>NUCLEOTIDE SEQUENCE [LARGE SCALE GENOMIC DNA]</scope>
    <source>
        <strain evidence="5 6">DSM 7090</strain>
    </source>
</reference>
<evidence type="ECO:0000256" key="3">
    <source>
        <dbReference type="ARBA" id="ARBA00022840"/>
    </source>
</evidence>
<name>A0ABR5Q105_9ACTN</name>
<comment type="caution">
    <text evidence="5">The sequence shown here is derived from an EMBL/GenBank/DDBJ whole genome shotgun (WGS) entry which is preliminary data.</text>
</comment>
<dbReference type="Pfam" id="PF00005">
    <property type="entry name" value="ABC_tran"/>
    <property type="match status" value="1"/>
</dbReference>
<dbReference type="InterPro" id="IPR027417">
    <property type="entry name" value="P-loop_NTPase"/>
</dbReference>
<dbReference type="NCBIfam" id="TIGR01978">
    <property type="entry name" value="sufC"/>
    <property type="match status" value="1"/>
</dbReference>
<dbReference type="GeneID" id="84904224"/>
<dbReference type="PANTHER" id="PTHR43204:SF1">
    <property type="entry name" value="ABC TRANSPORTER I FAMILY MEMBER 6, CHLOROPLASTIC"/>
    <property type="match status" value="1"/>
</dbReference>
<comment type="similarity">
    <text evidence="1">Belongs to the ABC transporter superfamily. Ycf16 family.</text>
</comment>
<protein>
    <submittedName>
        <fullName evidence="5">FeS assembly ATPase SufC</fullName>
    </submittedName>
</protein>
<evidence type="ECO:0000313" key="5">
    <source>
        <dbReference type="EMBL" id="KRO02951.1"/>
    </source>
</evidence>
<dbReference type="InterPro" id="IPR003439">
    <property type="entry name" value="ABC_transporter-like_ATP-bd"/>
</dbReference>
<dbReference type="InterPro" id="IPR017871">
    <property type="entry name" value="ABC_transporter-like_CS"/>
</dbReference>
<dbReference type="PROSITE" id="PS00211">
    <property type="entry name" value="ABC_TRANSPORTER_1"/>
    <property type="match status" value="1"/>
</dbReference>
<dbReference type="EMBL" id="JQCP01000001">
    <property type="protein sequence ID" value="KRO02951.1"/>
    <property type="molecule type" value="Genomic_DNA"/>
</dbReference>
<accession>A0ABR5Q105</accession>
<evidence type="ECO:0000259" key="4">
    <source>
        <dbReference type="PROSITE" id="PS50893"/>
    </source>
</evidence>
<dbReference type="CDD" id="cd03217">
    <property type="entry name" value="ABC_FeS_Assembly"/>
    <property type="match status" value="1"/>
</dbReference>
<feature type="domain" description="ABC transporter" evidence="4">
    <location>
        <begin position="6"/>
        <end position="247"/>
    </location>
</feature>
<keyword evidence="3" id="KW-0067">ATP-binding</keyword>
<evidence type="ECO:0000313" key="6">
    <source>
        <dbReference type="Proteomes" id="UP000051927"/>
    </source>
</evidence>
<evidence type="ECO:0000256" key="1">
    <source>
        <dbReference type="ARBA" id="ARBA00006216"/>
    </source>
</evidence>
<dbReference type="PANTHER" id="PTHR43204">
    <property type="entry name" value="ABC TRANSPORTER I FAMILY MEMBER 6, CHLOROPLASTIC"/>
    <property type="match status" value="1"/>
</dbReference>
<dbReference type="PROSITE" id="PS50893">
    <property type="entry name" value="ABC_TRANSPORTER_2"/>
    <property type="match status" value="1"/>
</dbReference>
<dbReference type="InterPro" id="IPR010230">
    <property type="entry name" value="FeS-cluster_ATPase_SufC"/>
</dbReference>
<keyword evidence="2" id="KW-0547">Nucleotide-binding</keyword>
<dbReference type="RefSeq" id="WP_003148673.1">
    <property type="nucleotide sequence ID" value="NZ_JQCP01000001.1"/>
</dbReference>